<feature type="region of interest" description="Disordered" evidence="1">
    <location>
        <begin position="171"/>
        <end position="197"/>
    </location>
</feature>
<sequence length="323" mass="33397">MTTEHSTPFKRVPLYIALGLSVALVIATLIGAKIVYRKAALQPVSMSTIDSPDADSPGCSRFLDALPRELAGHPRAELTDPAPAGAAAWRSNSVSRITLRCGVSLPLQYTTLSETTDVDGTDWIRVDDATTGSSLRTWFAVNRTPVVAVTADDRALDGAGAPVAELSGALDTLDRTDPAPAPAPLSELGRGTSDQGCDKLLPSLPEKLSGAAGYIRIEDDRISAAGLPAGSAAWTAPGAEPVVLRCGVAEAPSYEPGVQVQQVNDIAWYRDTTLANGTTAGTWYALGRTANVAVSMPQAAGNTAIVGLGDAISRNIPGAPGAR</sequence>
<proteinExistence type="predicted"/>
<dbReference type="Pfam" id="PF12028">
    <property type="entry name" value="DUF3515"/>
    <property type="match status" value="2"/>
</dbReference>
<dbReference type="RefSeq" id="WP_198737284.1">
    <property type="nucleotide sequence ID" value="NZ_JAEIOS010000009.1"/>
</dbReference>
<keyword evidence="2" id="KW-1133">Transmembrane helix</keyword>
<organism evidence="3 4">
    <name type="scientific">Corynebacterium meridianum</name>
    <dbReference type="NCBI Taxonomy" id="2765363"/>
    <lineage>
        <taxon>Bacteria</taxon>
        <taxon>Bacillati</taxon>
        <taxon>Actinomycetota</taxon>
        <taxon>Actinomycetes</taxon>
        <taxon>Mycobacteriales</taxon>
        <taxon>Corynebacteriaceae</taxon>
        <taxon>Corynebacterium</taxon>
    </lineage>
</organism>
<name>A0A934M7P1_9CORY</name>
<keyword evidence="4" id="KW-1185">Reference proteome</keyword>
<protein>
    <submittedName>
        <fullName evidence="3">DUF3515 domain-containing protein</fullName>
    </submittedName>
</protein>
<feature type="transmembrane region" description="Helical" evidence="2">
    <location>
        <begin position="12"/>
        <end position="36"/>
    </location>
</feature>
<gene>
    <name evidence="3" type="ORF">JDV75_00350</name>
</gene>
<dbReference type="EMBL" id="JAEIOS010000009">
    <property type="protein sequence ID" value="MBI8988220.1"/>
    <property type="molecule type" value="Genomic_DNA"/>
</dbReference>
<dbReference type="AlphaFoldDB" id="A0A934M7P1"/>
<evidence type="ECO:0000256" key="2">
    <source>
        <dbReference type="SAM" id="Phobius"/>
    </source>
</evidence>
<evidence type="ECO:0000256" key="1">
    <source>
        <dbReference type="SAM" id="MobiDB-lite"/>
    </source>
</evidence>
<accession>A0A934M7P1</accession>
<keyword evidence="2" id="KW-0472">Membrane</keyword>
<reference evidence="3" key="1">
    <citation type="submission" date="2020-12" db="EMBL/GenBank/DDBJ databases">
        <title>Genome public.</title>
        <authorList>
            <person name="Sun Q."/>
        </authorList>
    </citation>
    <scope>NUCLEOTIDE SEQUENCE</scope>
    <source>
        <strain evidence="3">CCM 8863</strain>
    </source>
</reference>
<keyword evidence="2" id="KW-0812">Transmembrane</keyword>
<evidence type="ECO:0000313" key="4">
    <source>
        <dbReference type="Proteomes" id="UP000645966"/>
    </source>
</evidence>
<comment type="caution">
    <text evidence="3">The sequence shown here is derived from an EMBL/GenBank/DDBJ whole genome shotgun (WGS) entry which is preliminary data.</text>
</comment>
<dbReference type="Proteomes" id="UP000645966">
    <property type="component" value="Unassembled WGS sequence"/>
</dbReference>
<dbReference type="InterPro" id="IPR021903">
    <property type="entry name" value="DUF3515"/>
</dbReference>
<evidence type="ECO:0000313" key="3">
    <source>
        <dbReference type="EMBL" id="MBI8988220.1"/>
    </source>
</evidence>